<dbReference type="HOGENOM" id="CLU_127572_0_0_6"/>
<sequence>MTKEQLATQLSGIQYPAHRNITKDHIEAAKAAGLVIVFGASDDLMEFEGAIRDEFSCYNGGTALVDAEGLLPDRENIEEDDELESFFKRKATAMKIEALWCREDGYSWTYSTDIPHSTFDVMDDEDHYCRGIVFALADLGQQVTP</sequence>
<name>A0A010TF14_PSEFL</name>
<dbReference type="OrthoDB" id="2045521at2"/>
<evidence type="ECO:0000313" key="1">
    <source>
        <dbReference type="EMBL" id="EXF95757.1"/>
    </source>
</evidence>
<dbReference type="eggNOG" id="ENOG502ZFAC">
    <property type="taxonomic scope" value="Bacteria"/>
</dbReference>
<evidence type="ECO:0000313" key="2">
    <source>
        <dbReference type="Proteomes" id="UP000022611"/>
    </source>
</evidence>
<dbReference type="EMBL" id="AFOY02000004">
    <property type="protein sequence ID" value="EXF95757.1"/>
    <property type="molecule type" value="Genomic_DNA"/>
</dbReference>
<protein>
    <submittedName>
        <fullName evidence="1">Uncharacterized protein</fullName>
    </submittedName>
</protein>
<dbReference type="Proteomes" id="UP000022611">
    <property type="component" value="Unassembled WGS sequence"/>
</dbReference>
<accession>A0A010TF14</accession>
<organism evidence="1 2">
    <name type="scientific">Pseudomonas fluorescens HK44</name>
    <dbReference type="NCBI Taxonomy" id="1042209"/>
    <lineage>
        <taxon>Bacteria</taxon>
        <taxon>Pseudomonadati</taxon>
        <taxon>Pseudomonadota</taxon>
        <taxon>Gammaproteobacteria</taxon>
        <taxon>Pseudomonadales</taxon>
        <taxon>Pseudomonadaceae</taxon>
        <taxon>Pseudomonas</taxon>
    </lineage>
</organism>
<dbReference type="AlphaFoldDB" id="A0A010TF14"/>
<comment type="caution">
    <text evidence="1">The sequence shown here is derived from an EMBL/GenBank/DDBJ whole genome shotgun (WGS) entry which is preliminary data.</text>
</comment>
<proteinExistence type="predicted"/>
<dbReference type="PATRIC" id="fig|1042209.11.peg.584"/>
<gene>
    <name evidence="1" type="ORF">HK44_020310</name>
</gene>
<dbReference type="RefSeq" id="WP_019689880.1">
    <property type="nucleotide sequence ID" value="NZ_AFOY02000004.1"/>
</dbReference>
<reference evidence="1 2" key="1">
    <citation type="journal article" date="2011" name="J. Bacteriol.">
        <title>Draft genome sequence of the polycyclic aromatic hydrocarbon-degrading, genetically engineered bioluminescent bioreporter Pseudomonas fluorescens HK44.</title>
        <authorList>
            <person name="Chauhan A."/>
            <person name="Layton A.C."/>
            <person name="Williams D.E."/>
            <person name="Smartt A.E."/>
            <person name="Ripp S."/>
            <person name="Karpinets T.V."/>
            <person name="Brown S.D."/>
            <person name="Sayler G.S."/>
        </authorList>
    </citation>
    <scope>NUCLEOTIDE SEQUENCE [LARGE SCALE GENOMIC DNA]</scope>
    <source>
        <strain evidence="1 2">HK44</strain>
    </source>
</reference>